<keyword evidence="3" id="KW-1185">Reference proteome</keyword>
<name>A0A5C3DY96_9BASI</name>
<feature type="region of interest" description="Disordered" evidence="1">
    <location>
        <begin position="112"/>
        <end position="153"/>
    </location>
</feature>
<dbReference type="EMBL" id="OOIN01000005">
    <property type="protein sequence ID" value="SPO23185.1"/>
    <property type="molecule type" value="Genomic_DNA"/>
</dbReference>
<accession>A0A5C3DY96</accession>
<evidence type="ECO:0000313" key="3">
    <source>
        <dbReference type="Proteomes" id="UP000324022"/>
    </source>
</evidence>
<feature type="region of interest" description="Disordered" evidence="1">
    <location>
        <begin position="34"/>
        <end position="65"/>
    </location>
</feature>
<feature type="compositionally biased region" description="Polar residues" evidence="1">
    <location>
        <begin position="35"/>
        <end position="44"/>
    </location>
</feature>
<feature type="compositionally biased region" description="Low complexity" evidence="1">
    <location>
        <begin position="139"/>
        <end position="153"/>
    </location>
</feature>
<dbReference type="Proteomes" id="UP000324022">
    <property type="component" value="Unassembled WGS sequence"/>
</dbReference>
<gene>
    <name evidence="2" type="ORF">UTRI_01863</name>
</gene>
<evidence type="ECO:0000256" key="1">
    <source>
        <dbReference type="SAM" id="MobiDB-lite"/>
    </source>
</evidence>
<protein>
    <submittedName>
        <fullName evidence="2">Uncharacterized protein</fullName>
    </submittedName>
</protein>
<feature type="compositionally biased region" description="Polar residues" evidence="1">
    <location>
        <begin position="112"/>
        <end position="124"/>
    </location>
</feature>
<sequence length="153" mass="16951">MDSNCGTADVMQIRFSDSAIQRFSRCAEALRRQEQSAPTLTQSKEFQKSRPDTVEPDTGFSTLPSVEFQKKNRKTEREALKGSRDIFVFLSLCPVARIDWQAAARQCYSFSESRPSYQNETKVSSAAACSDEKSAVREPSAPAPAKAQASSEL</sequence>
<dbReference type="AlphaFoldDB" id="A0A5C3DY96"/>
<organism evidence="2 3">
    <name type="scientific">Ustilago trichophora</name>
    <dbReference type="NCBI Taxonomy" id="86804"/>
    <lineage>
        <taxon>Eukaryota</taxon>
        <taxon>Fungi</taxon>
        <taxon>Dikarya</taxon>
        <taxon>Basidiomycota</taxon>
        <taxon>Ustilaginomycotina</taxon>
        <taxon>Ustilaginomycetes</taxon>
        <taxon>Ustilaginales</taxon>
        <taxon>Ustilaginaceae</taxon>
        <taxon>Ustilago</taxon>
    </lineage>
</organism>
<evidence type="ECO:0000313" key="2">
    <source>
        <dbReference type="EMBL" id="SPO23185.1"/>
    </source>
</evidence>
<reference evidence="2 3" key="1">
    <citation type="submission" date="2018-03" db="EMBL/GenBank/DDBJ databases">
        <authorList>
            <person name="Guldener U."/>
        </authorList>
    </citation>
    <scope>NUCLEOTIDE SEQUENCE [LARGE SCALE GENOMIC DNA]</scope>
    <source>
        <strain evidence="2 3">NBRC100155</strain>
    </source>
</reference>
<proteinExistence type="predicted"/>